<proteinExistence type="predicted"/>
<organism evidence="2 3">
    <name type="scientific">Kwoniella dendrophila CBS 6074</name>
    <dbReference type="NCBI Taxonomy" id="1295534"/>
    <lineage>
        <taxon>Eukaryota</taxon>
        <taxon>Fungi</taxon>
        <taxon>Dikarya</taxon>
        <taxon>Basidiomycota</taxon>
        <taxon>Agaricomycotina</taxon>
        <taxon>Tremellomycetes</taxon>
        <taxon>Tremellales</taxon>
        <taxon>Cryptococcaceae</taxon>
        <taxon>Kwoniella</taxon>
    </lineage>
</organism>
<name>A0AAX4JRW3_9TREE</name>
<dbReference type="Proteomes" id="UP001355207">
    <property type="component" value="Chromosome 3"/>
</dbReference>
<dbReference type="RefSeq" id="XP_066074396.1">
    <property type="nucleotide sequence ID" value="XM_066218299.1"/>
</dbReference>
<feature type="region of interest" description="Disordered" evidence="1">
    <location>
        <begin position="108"/>
        <end position="141"/>
    </location>
</feature>
<protein>
    <submittedName>
        <fullName evidence="2">Uncharacterized protein</fullName>
    </submittedName>
</protein>
<dbReference type="EMBL" id="CP144100">
    <property type="protein sequence ID" value="WWC87633.1"/>
    <property type="molecule type" value="Genomic_DNA"/>
</dbReference>
<evidence type="ECO:0000313" key="3">
    <source>
        <dbReference type="Proteomes" id="UP001355207"/>
    </source>
</evidence>
<gene>
    <name evidence="2" type="ORF">L201_002523</name>
</gene>
<feature type="compositionally biased region" description="Polar residues" evidence="1">
    <location>
        <begin position="19"/>
        <end position="49"/>
    </location>
</feature>
<dbReference type="GeneID" id="91093195"/>
<feature type="region of interest" description="Disordered" evidence="1">
    <location>
        <begin position="1"/>
        <end position="93"/>
    </location>
</feature>
<accession>A0AAX4JRW3</accession>
<dbReference type="AlphaFoldDB" id="A0AAX4JRW3"/>
<reference evidence="2 3" key="1">
    <citation type="submission" date="2024-01" db="EMBL/GenBank/DDBJ databases">
        <title>Comparative genomics of Cryptococcus and Kwoniella reveals pathogenesis evolution and contrasting modes of karyotype evolution via chromosome fusion or intercentromeric recombination.</title>
        <authorList>
            <person name="Coelho M.A."/>
            <person name="David-Palma M."/>
            <person name="Shea T."/>
            <person name="Bowers K."/>
            <person name="McGinley-Smith S."/>
            <person name="Mohammad A.W."/>
            <person name="Gnirke A."/>
            <person name="Yurkov A.M."/>
            <person name="Nowrousian M."/>
            <person name="Sun S."/>
            <person name="Cuomo C.A."/>
            <person name="Heitman J."/>
        </authorList>
    </citation>
    <scope>NUCLEOTIDE SEQUENCE [LARGE SCALE GENOMIC DNA]</scope>
    <source>
        <strain evidence="2 3">CBS 6074</strain>
    </source>
</reference>
<sequence length="201" mass="20987">MPVNDSQDDHVTRIHPSHSAPSLSDNDTLLSATTSQGGIESTERSTVSPDSIPLTDFTRPGRSYFSPAHRVSTHNNPYRPRAFNGSTTDPYTLGRDLEDMQRALASLSGSMGTDRQANQQSSDADPMGSNQAGTRNHNGSKHSTAARVAAAIAGTVGCIAFSPCFVADCVLGPIHKGTEACADAGCACCIANCATAMGEDD</sequence>
<evidence type="ECO:0000256" key="1">
    <source>
        <dbReference type="SAM" id="MobiDB-lite"/>
    </source>
</evidence>
<keyword evidence="3" id="KW-1185">Reference proteome</keyword>
<evidence type="ECO:0000313" key="2">
    <source>
        <dbReference type="EMBL" id="WWC87633.1"/>
    </source>
</evidence>